<evidence type="ECO:0000256" key="1">
    <source>
        <dbReference type="ARBA" id="ARBA00007553"/>
    </source>
</evidence>
<name>A0A136KFW3_9BACT</name>
<dbReference type="PATRIC" id="fig|1617427.3.peg.866"/>
<dbReference type="PANTHER" id="PTHR11022">
    <property type="entry name" value="PEPTIDOGLYCAN RECOGNITION PROTEIN"/>
    <property type="match status" value="1"/>
</dbReference>
<dbReference type="Proteomes" id="UP000070449">
    <property type="component" value="Unassembled WGS sequence"/>
</dbReference>
<dbReference type="InterPro" id="IPR002502">
    <property type="entry name" value="Amidase_domain"/>
</dbReference>
<dbReference type="EMBL" id="JYPD01000025">
    <property type="protein sequence ID" value="KXK08304.1"/>
    <property type="molecule type" value="Genomic_DNA"/>
</dbReference>
<accession>A0A136KFW3</accession>
<dbReference type="GO" id="GO:0008745">
    <property type="term" value="F:N-acetylmuramoyl-L-alanine amidase activity"/>
    <property type="evidence" value="ECO:0007669"/>
    <property type="project" value="InterPro"/>
</dbReference>
<dbReference type="InterPro" id="IPR036505">
    <property type="entry name" value="Amidase/PGRP_sf"/>
</dbReference>
<evidence type="ECO:0000259" key="2">
    <source>
        <dbReference type="SMART" id="SM00644"/>
    </source>
</evidence>
<feature type="domain" description="Peptidoglycan recognition protein family" evidence="3">
    <location>
        <begin position="216"/>
        <end position="361"/>
    </location>
</feature>
<dbReference type="Gene3D" id="3.40.80.10">
    <property type="entry name" value="Peptidoglycan recognition protein-like"/>
    <property type="match status" value="1"/>
</dbReference>
<dbReference type="SMART" id="SM00701">
    <property type="entry name" value="PGRP"/>
    <property type="match status" value="1"/>
</dbReference>
<feature type="domain" description="N-acetylmuramoyl-L-alanine amidase" evidence="2">
    <location>
        <begin position="229"/>
        <end position="367"/>
    </location>
</feature>
<gene>
    <name evidence="4" type="ORF">UZ20_WS6002000832</name>
</gene>
<dbReference type="Pfam" id="PF01510">
    <property type="entry name" value="Amidase_2"/>
    <property type="match status" value="1"/>
</dbReference>
<dbReference type="AlphaFoldDB" id="A0A136KFW3"/>
<reference evidence="4 5" key="1">
    <citation type="submission" date="2015-02" db="EMBL/GenBank/DDBJ databases">
        <title>Improved understanding of the partial-nitritation anammox process through 23 genomes representing the majority of the microbial community.</title>
        <authorList>
            <person name="Speth D.R."/>
            <person name="In T Zandt M."/>
            <person name="Guerrero Cruz S."/>
            <person name="Jetten M.S."/>
            <person name="Dutilh B.E."/>
        </authorList>
    </citation>
    <scope>NUCLEOTIDE SEQUENCE [LARGE SCALE GENOMIC DNA]</scope>
    <source>
        <strain evidence="4">OLB21</strain>
    </source>
</reference>
<evidence type="ECO:0000313" key="5">
    <source>
        <dbReference type="Proteomes" id="UP000070449"/>
    </source>
</evidence>
<evidence type="ECO:0000313" key="4">
    <source>
        <dbReference type="EMBL" id="KXK08304.1"/>
    </source>
</evidence>
<dbReference type="InterPro" id="IPR015510">
    <property type="entry name" value="PGRP"/>
</dbReference>
<dbReference type="GO" id="GO:0008270">
    <property type="term" value="F:zinc ion binding"/>
    <property type="evidence" value="ECO:0007669"/>
    <property type="project" value="InterPro"/>
</dbReference>
<dbReference type="InterPro" id="IPR006619">
    <property type="entry name" value="PGRP_domain_met/bac"/>
</dbReference>
<evidence type="ECO:0000259" key="3">
    <source>
        <dbReference type="SMART" id="SM00701"/>
    </source>
</evidence>
<dbReference type="GO" id="GO:0009253">
    <property type="term" value="P:peptidoglycan catabolic process"/>
    <property type="evidence" value="ECO:0007669"/>
    <property type="project" value="InterPro"/>
</dbReference>
<dbReference type="SMART" id="SM00644">
    <property type="entry name" value="Ami_2"/>
    <property type="match status" value="1"/>
</dbReference>
<dbReference type="CDD" id="cd06583">
    <property type="entry name" value="PGRP"/>
    <property type="match status" value="1"/>
</dbReference>
<dbReference type="SUPFAM" id="SSF55846">
    <property type="entry name" value="N-acetylmuramoyl-L-alanine amidase-like"/>
    <property type="match status" value="1"/>
</dbReference>
<protein>
    <submittedName>
        <fullName evidence="4">N-acetylmuramoyl-L-alanine amidase</fullName>
    </submittedName>
</protein>
<organism evidence="4 5">
    <name type="scientific">candidate division WS6 bacterium OLB21</name>
    <dbReference type="NCBI Taxonomy" id="1617427"/>
    <lineage>
        <taxon>Bacteria</taxon>
        <taxon>Candidatus Dojkabacteria</taxon>
    </lineage>
</organism>
<sequence>MLSFINSKRWLVLFAAVFPLLIVAYHIYGNQYSPANDKVIEPENESVVLSTSFVEKPLPSEIEKQEERSNDDSIKYAASQVQRTITLNPVITEAENSSAKQQTYLVKELRPASINDYRIVFKHSFVAIGFVWNEGSFEYSFDGNNYFEPESVGDDRPETFNENASELIFPGRTISAIYIKTSYVSGLEINLLTPQAVEAGISDLNANYKGVTFTNLGIRSRQQWGADESKALWYPSYRKINKIIIHHTAGSNFVNDWSAVVRSIYAYHAVSLDWGDIGYNYLIDPNGVIYEGRQGGEGVTGGHAYGSNNGSIGIALLGNFSEQSPTNEAMESLTSLIEEKSAIHGLNPVWGVNVLGHRDVNSTACPGNVFYSQLPSISNSLALNMENNMQDIITQRIASENVFSSWIREDHEIYGDLLITFNVINGTDPQVIRSKVPPFSSIQSINVNENRAHLRLHRYYQGEYLDLYRAKLLHLLFSLNPEVVDIEIVGDYFLL</sequence>
<comment type="caution">
    <text evidence="4">The sequence shown here is derived from an EMBL/GenBank/DDBJ whole genome shotgun (WGS) entry which is preliminary data.</text>
</comment>
<dbReference type="STRING" id="1617427.UZ20_WS6002000832"/>
<dbReference type="PANTHER" id="PTHR11022:SF41">
    <property type="entry name" value="PEPTIDOGLYCAN-RECOGNITION PROTEIN LC-RELATED"/>
    <property type="match status" value="1"/>
</dbReference>
<comment type="similarity">
    <text evidence="1">Belongs to the N-acetylmuramoyl-L-alanine amidase 2 family.</text>
</comment>
<proteinExistence type="inferred from homology"/>